<feature type="compositionally biased region" description="Gly residues" evidence="1">
    <location>
        <begin position="118"/>
        <end position="127"/>
    </location>
</feature>
<protein>
    <submittedName>
        <fullName evidence="2">Uncharacterized protein</fullName>
    </submittedName>
</protein>
<feature type="compositionally biased region" description="Low complexity" evidence="1">
    <location>
        <begin position="48"/>
        <end position="58"/>
    </location>
</feature>
<evidence type="ECO:0000313" key="3">
    <source>
        <dbReference type="Proteomes" id="UP001152803"/>
    </source>
</evidence>
<evidence type="ECO:0000313" key="2">
    <source>
        <dbReference type="EMBL" id="KAJ8249657.1"/>
    </source>
</evidence>
<sequence>MRPVSTLSPHPHSPPPEPLCDAEEEGPETEADTPSRPRPLPAPRARTRGPAWPLRQPRPAGPPPPPALRDLPRPARPPPPPAGPPPPPPCGTSPPPALRDLPPAPALEQGSPSEDGLPPGGEGGSGGAHTPTQKKKVSLLEYRKRQREARGSDCSSPVTAPPLARLGSAAEDGPAAMETTPEPEGTPGEMEGERRRDQQLPDPHKHTALFSCARPRVGRGQRPLCVTLRPAGQRGPTGPQ</sequence>
<feature type="region of interest" description="Disordered" evidence="1">
    <location>
        <begin position="221"/>
        <end position="240"/>
    </location>
</feature>
<keyword evidence="3" id="KW-1185">Reference proteome</keyword>
<proteinExistence type="predicted"/>
<feature type="compositionally biased region" description="Low complexity" evidence="1">
    <location>
        <begin position="177"/>
        <end position="189"/>
    </location>
</feature>
<accession>A0A9Q1CVE5</accession>
<feature type="compositionally biased region" description="Basic and acidic residues" evidence="1">
    <location>
        <begin position="191"/>
        <end position="205"/>
    </location>
</feature>
<reference evidence="2" key="1">
    <citation type="journal article" date="2023" name="Science">
        <title>Genome structures resolve the early diversification of teleost fishes.</title>
        <authorList>
            <person name="Parey E."/>
            <person name="Louis A."/>
            <person name="Montfort J."/>
            <person name="Bouchez O."/>
            <person name="Roques C."/>
            <person name="Iampietro C."/>
            <person name="Lluch J."/>
            <person name="Castinel A."/>
            <person name="Donnadieu C."/>
            <person name="Desvignes T."/>
            <person name="Floi Bucao C."/>
            <person name="Jouanno E."/>
            <person name="Wen M."/>
            <person name="Mejri S."/>
            <person name="Dirks R."/>
            <person name="Jansen H."/>
            <person name="Henkel C."/>
            <person name="Chen W.J."/>
            <person name="Zahm M."/>
            <person name="Cabau C."/>
            <person name="Klopp C."/>
            <person name="Thompson A.W."/>
            <person name="Robinson-Rechavi M."/>
            <person name="Braasch I."/>
            <person name="Lecointre G."/>
            <person name="Bobe J."/>
            <person name="Postlethwait J.H."/>
            <person name="Berthelot C."/>
            <person name="Roest Crollius H."/>
            <person name="Guiguen Y."/>
        </authorList>
    </citation>
    <scope>NUCLEOTIDE SEQUENCE</scope>
    <source>
        <strain evidence="2">Concon-B</strain>
    </source>
</reference>
<evidence type="ECO:0000256" key="1">
    <source>
        <dbReference type="SAM" id="MobiDB-lite"/>
    </source>
</evidence>
<feature type="compositionally biased region" description="Low complexity" evidence="1">
    <location>
        <begin position="106"/>
        <end position="117"/>
    </location>
</feature>
<comment type="caution">
    <text evidence="2">The sequence shown here is derived from an EMBL/GenBank/DDBJ whole genome shotgun (WGS) entry which is preliminary data.</text>
</comment>
<feature type="compositionally biased region" description="Acidic residues" evidence="1">
    <location>
        <begin position="20"/>
        <end position="31"/>
    </location>
</feature>
<organism evidence="2 3">
    <name type="scientific">Conger conger</name>
    <name type="common">Conger eel</name>
    <name type="synonym">Muraena conger</name>
    <dbReference type="NCBI Taxonomy" id="82655"/>
    <lineage>
        <taxon>Eukaryota</taxon>
        <taxon>Metazoa</taxon>
        <taxon>Chordata</taxon>
        <taxon>Craniata</taxon>
        <taxon>Vertebrata</taxon>
        <taxon>Euteleostomi</taxon>
        <taxon>Actinopterygii</taxon>
        <taxon>Neopterygii</taxon>
        <taxon>Teleostei</taxon>
        <taxon>Anguilliformes</taxon>
        <taxon>Congridae</taxon>
        <taxon>Conger</taxon>
    </lineage>
</organism>
<feature type="compositionally biased region" description="Pro residues" evidence="1">
    <location>
        <begin position="74"/>
        <end position="105"/>
    </location>
</feature>
<name>A0A9Q1CVE5_CONCO</name>
<dbReference type="EMBL" id="JAFJMO010000019">
    <property type="protein sequence ID" value="KAJ8249657.1"/>
    <property type="molecule type" value="Genomic_DNA"/>
</dbReference>
<feature type="region of interest" description="Disordered" evidence="1">
    <location>
        <begin position="1"/>
        <end position="215"/>
    </location>
</feature>
<gene>
    <name evidence="2" type="ORF">COCON_G00228730</name>
</gene>
<dbReference type="AlphaFoldDB" id="A0A9Q1CVE5"/>
<dbReference type="Proteomes" id="UP001152803">
    <property type="component" value="Unassembled WGS sequence"/>
</dbReference>